<keyword evidence="1" id="KW-0732">Signal</keyword>
<reference evidence="3 4" key="1">
    <citation type="submission" date="2018-12" db="EMBL/GenBank/DDBJ databases">
        <title>Glycomyces sp. YIM 121974 draft genome.</title>
        <authorList>
            <person name="Li Q."/>
        </authorList>
    </citation>
    <scope>NUCLEOTIDE SEQUENCE [LARGE SCALE GENOMIC DNA]</scope>
    <source>
        <strain evidence="3 4">YIM 121974</strain>
    </source>
</reference>
<evidence type="ECO:0000256" key="1">
    <source>
        <dbReference type="ARBA" id="ARBA00022729"/>
    </source>
</evidence>
<dbReference type="InterPro" id="IPR028994">
    <property type="entry name" value="Integrin_alpha_N"/>
</dbReference>
<feature type="region of interest" description="Disordered" evidence="2">
    <location>
        <begin position="1"/>
        <end position="53"/>
    </location>
</feature>
<keyword evidence="4" id="KW-1185">Reference proteome</keyword>
<organism evidence="3 4">
    <name type="scientific">Glycomyces terrestris</name>
    <dbReference type="NCBI Taxonomy" id="2493553"/>
    <lineage>
        <taxon>Bacteria</taxon>
        <taxon>Bacillati</taxon>
        <taxon>Actinomycetota</taxon>
        <taxon>Actinomycetes</taxon>
        <taxon>Glycomycetales</taxon>
        <taxon>Glycomycetaceae</taxon>
        <taxon>Glycomyces</taxon>
    </lineage>
</organism>
<dbReference type="Gene3D" id="2.130.10.130">
    <property type="entry name" value="Integrin alpha, N-terminal"/>
    <property type="match status" value="2"/>
</dbReference>
<evidence type="ECO:0000313" key="4">
    <source>
        <dbReference type="Proteomes" id="UP000277256"/>
    </source>
</evidence>
<dbReference type="SUPFAM" id="SSF69318">
    <property type="entry name" value="Integrin alpha N-terminal domain"/>
    <property type="match status" value="3"/>
</dbReference>
<dbReference type="InterPro" id="IPR013517">
    <property type="entry name" value="FG-GAP"/>
</dbReference>
<gene>
    <name evidence="3" type="ORF">EIW28_22875</name>
</gene>
<feature type="compositionally biased region" description="Polar residues" evidence="2">
    <location>
        <begin position="16"/>
        <end position="32"/>
    </location>
</feature>
<dbReference type="AlphaFoldDB" id="A0A426US18"/>
<feature type="region of interest" description="Disordered" evidence="2">
    <location>
        <begin position="68"/>
        <end position="90"/>
    </location>
</feature>
<protein>
    <submittedName>
        <fullName evidence="3">VCBS repeat-containing protein</fullName>
    </submittedName>
</protein>
<dbReference type="Proteomes" id="UP000277256">
    <property type="component" value="Unassembled WGS sequence"/>
</dbReference>
<evidence type="ECO:0000313" key="3">
    <source>
        <dbReference type="EMBL" id="RRR96107.1"/>
    </source>
</evidence>
<name>A0A426US18_9ACTN</name>
<accession>A0A426US18</accession>
<dbReference type="PANTHER" id="PTHR44103:SF1">
    <property type="entry name" value="PROPROTEIN CONVERTASE P"/>
    <property type="match status" value="1"/>
</dbReference>
<dbReference type="EMBL" id="RSEB01000008">
    <property type="protein sequence ID" value="RRR96107.1"/>
    <property type="molecule type" value="Genomic_DNA"/>
</dbReference>
<comment type="caution">
    <text evidence="3">The sequence shown here is derived from an EMBL/GenBank/DDBJ whole genome shotgun (WGS) entry which is preliminary data.</text>
</comment>
<dbReference type="Pfam" id="PF13517">
    <property type="entry name" value="FG-GAP_3"/>
    <property type="match status" value="3"/>
</dbReference>
<dbReference type="PANTHER" id="PTHR44103">
    <property type="entry name" value="PROPROTEIN CONVERTASE P"/>
    <property type="match status" value="1"/>
</dbReference>
<evidence type="ECO:0000256" key="2">
    <source>
        <dbReference type="SAM" id="MobiDB-lite"/>
    </source>
</evidence>
<sequence length="650" mass="66717">MAGANGRAEWHRRTARLNSAGRTARLNSTVEQHGQAARPKGEAGPRVGPRGRNACRRCNRLRRARVYDRPPSRLRPVSPDNPTGLRMHASPPPLPRSRAAAAVAAAAAAVLLGVQVAASAAPGAADAGAAQAPLAGNGLRFDYDQDHLHDLVTVRRSDGALLLHSGSGAGTYADGVVVGTGWGGRDVVMAGDLTGDGVPDLLARETATGALTLHPGDGAGGFAAATGAGTGWNGMGAITSAGDFDEDGDLDLLAVREADGRLYFYPGDGAGGFGSRTAIGTGWNVMDRLATVGDFNGDGFDDLYAHSVRDGVHYLYPGRADGFFGARVSLTQSLDPGQLGTAFTEVTGGGDEDLVGLDPSSGELRHFTLTTSGRVGEVTSSGTGWGRYRLATGAADRAYDFDGDGRSDLVAQRGDTMYVYPGTGAGGVGSPVSQGVVVWAEFLTHLATAGSLDHDETADVLTRDSDGQLVLRWNDGTGIEGTGLVVGGSGWNSMGVIVAGHDYDSDGRDDVIAADAGGALWLYPGADHSELGPRVAIGSGWTSMREVTAPGDLDHDGRADLLAIRKSDNCMYFYAGRGNGTFAAGAQVSCGWGGYDEATAVGDLTGDGRADLAARRASDGALFLYAGDGSGDLGARTQIGTGWNAVDHIA</sequence>
<proteinExistence type="predicted"/>